<dbReference type="EMBL" id="BFFP01000010">
    <property type="protein sequence ID" value="GBG94379.1"/>
    <property type="molecule type" value="Genomic_DNA"/>
</dbReference>
<sequence length="189" mass="21390">MKYGYIRVSLCGSGQPEQLQLLTSQGISKQRIYIDQSDEISEDGTSFGQLLAVLQPNDVLAVTTVDRIADSTKQLVELCDLLLARDIFVEVLDLGLIDKSGRGQLILKTLKKVALMEKIEYRERSLAGKKRAKMLNSNYHEGRPPALITEEKRQAYLLLRDFTYQQVAQKTGFSVSTLKRIKKKIENKL</sequence>
<dbReference type="GO" id="GO:0000150">
    <property type="term" value="F:DNA strand exchange activity"/>
    <property type="evidence" value="ECO:0007669"/>
    <property type="project" value="InterPro"/>
</dbReference>
<evidence type="ECO:0000313" key="2">
    <source>
        <dbReference type="EMBL" id="GBG94379.1"/>
    </source>
</evidence>
<dbReference type="SMART" id="SM00857">
    <property type="entry name" value="Resolvase"/>
    <property type="match status" value="1"/>
</dbReference>
<feature type="domain" description="Resolvase/invertase-type recombinase catalytic" evidence="1">
    <location>
        <begin position="1"/>
        <end position="136"/>
    </location>
</feature>
<accession>A0A401IS72</accession>
<comment type="caution">
    <text evidence="2">The sequence shown here is derived from an EMBL/GenBank/DDBJ whole genome shotgun (WGS) entry which is preliminary data.</text>
</comment>
<dbReference type="Pfam" id="PF00239">
    <property type="entry name" value="Resolvase"/>
    <property type="match status" value="1"/>
</dbReference>
<proteinExistence type="predicted"/>
<reference evidence="2 3" key="1">
    <citation type="journal article" date="2019" name="Int. J. Syst. Evol. Microbiol.">
        <title>Lactobacillus salitolerans sp. nov., a novel lactic acid bacterium isolated from spent mushroom substrates.</title>
        <authorList>
            <person name="Tohno M."/>
            <person name="Tanizawa Y."/>
            <person name="Kojima Y."/>
            <person name="Sakamoto M."/>
            <person name="Nakamura Y."/>
            <person name="Ohkuma M."/>
            <person name="Kobayashi H."/>
        </authorList>
    </citation>
    <scope>NUCLEOTIDE SEQUENCE [LARGE SCALE GENOMIC DNA]</scope>
    <source>
        <strain evidence="2 3">YK43</strain>
    </source>
</reference>
<name>A0A401IS72_9LACO</name>
<protein>
    <submittedName>
        <fullName evidence="2">Resolvase</fullName>
    </submittedName>
</protein>
<evidence type="ECO:0000259" key="1">
    <source>
        <dbReference type="PROSITE" id="PS51736"/>
    </source>
</evidence>
<dbReference type="GO" id="GO:0003677">
    <property type="term" value="F:DNA binding"/>
    <property type="evidence" value="ECO:0007669"/>
    <property type="project" value="InterPro"/>
</dbReference>
<organism evidence="2 3">
    <name type="scientific">Ligilactobacillus salitolerans</name>
    <dbReference type="NCBI Taxonomy" id="1808352"/>
    <lineage>
        <taxon>Bacteria</taxon>
        <taxon>Bacillati</taxon>
        <taxon>Bacillota</taxon>
        <taxon>Bacilli</taxon>
        <taxon>Lactobacillales</taxon>
        <taxon>Lactobacillaceae</taxon>
        <taxon>Ligilactobacillus</taxon>
    </lineage>
</organism>
<keyword evidence="3" id="KW-1185">Reference proteome</keyword>
<dbReference type="Proteomes" id="UP000286848">
    <property type="component" value="Unassembled WGS sequence"/>
</dbReference>
<dbReference type="InterPro" id="IPR006119">
    <property type="entry name" value="Resolv_N"/>
</dbReference>
<dbReference type="InterPro" id="IPR036162">
    <property type="entry name" value="Resolvase-like_N_sf"/>
</dbReference>
<dbReference type="OrthoDB" id="9797501at2"/>
<dbReference type="AlphaFoldDB" id="A0A401IS72"/>
<dbReference type="Gene3D" id="3.40.50.1390">
    <property type="entry name" value="Resolvase, N-terminal catalytic domain"/>
    <property type="match status" value="1"/>
</dbReference>
<gene>
    <name evidence="2" type="ORF">LFYK43_08380</name>
</gene>
<evidence type="ECO:0000313" key="3">
    <source>
        <dbReference type="Proteomes" id="UP000286848"/>
    </source>
</evidence>
<dbReference type="SUPFAM" id="SSF53041">
    <property type="entry name" value="Resolvase-like"/>
    <property type="match status" value="1"/>
</dbReference>
<dbReference type="PROSITE" id="PS51736">
    <property type="entry name" value="RECOMBINASES_3"/>
    <property type="match status" value="1"/>
</dbReference>
<dbReference type="RefSeq" id="WP_124975718.1">
    <property type="nucleotide sequence ID" value="NZ_BFFP01000010.1"/>
</dbReference>
<dbReference type="Gene3D" id="1.10.10.60">
    <property type="entry name" value="Homeodomain-like"/>
    <property type="match status" value="1"/>
</dbReference>